<dbReference type="SUPFAM" id="SSF48403">
    <property type="entry name" value="Ankyrin repeat"/>
    <property type="match status" value="1"/>
</dbReference>
<sequence>MSQTHPNASSSSSSSNFSSVLNAALDAYEKKTKSKLLAHPLAAQLQSCDSPTAILSVLQELIRQFDHRRRSDERLTNWLNPTVNVLYAFSSTVGQGVGLVLSPANVVFSGIGILLLAAKDVDASQDVLIDIFVRIEGFFKRLESYTEVRPTAAMTDVIVKIMIEVLSILAIATKETKQGRSKKFLKKLLGKNNIEDALKKLDTLTMEEARMAIAETLKVTNMVDDKVDKVDNKVDKVDDAVNRVDDKVMVLMDANERSANTADEEKQRQLRENLQKWLSPSDPSSNHNIARKAHHKGTASWFFQGGIFKQWKSSPSLLWIHGKPGSGKSVLCSGIIEDIKTQHEAGSAIMAYFYCDFRDEDKQNCRSLVLSIISQLCAQSHLCCDALSRVYLAHDEGAQKPSDETLTKCLTEMVSLPIQGPIYLILDALDECPNNSGLPTSREEVLDLIDNLVGLHLPNLHICVTSRPEIDIQSTLESLTTLRVSLHNQSGQKEDILDYVSSIVHSDKKMRRWREEDRNLVIETLSERADGMFRWVYCQLEALRHCLPPSVARILEELPETLDETYERVLREINKANREHARRLLQCLTVALRPLRVEELAEVLAIDFDAPAHGGIAQLNPNWRWADHHQAVLSTCSSLIAIVDDGDSKVVQFSHFSVKEYLTSDRLALSSGDVSRYHIVLEPAHTILAQACLGVLLRLGDPVNEDNVGDIPLVKYAAQYWFDHAGFERVASRIRDAMEYFFDADKPHWAHWCRVQMVDEAWLEFSSSTMLPATFPLYYASLGGFYDLAEHLVGKHPEHINARGGPMATPLVASLRGKHFEVAELLHRMVRMSMFAPHRKTRHSVQHARLGFWTLCDGCSITGRI</sequence>
<evidence type="ECO:0000313" key="3">
    <source>
        <dbReference type="EMBL" id="KAF8476646.1"/>
    </source>
</evidence>
<dbReference type="EMBL" id="WHVB01000014">
    <property type="protein sequence ID" value="KAF8476646.1"/>
    <property type="molecule type" value="Genomic_DNA"/>
</dbReference>
<keyword evidence="1" id="KW-0677">Repeat</keyword>
<dbReference type="Pfam" id="PF22939">
    <property type="entry name" value="WHD_GPIID"/>
    <property type="match status" value="1"/>
</dbReference>
<dbReference type="Proteomes" id="UP000759537">
    <property type="component" value="Unassembled WGS sequence"/>
</dbReference>
<dbReference type="InterPro" id="IPR056884">
    <property type="entry name" value="NPHP3-like_N"/>
</dbReference>
<dbReference type="PROSITE" id="PS50837">
    <property type="entry name" value="NACHT"/>
    <property type="match status" value="1"/>
</dbReference>
<dbReference type="Gene3D" id="3.40.50.300">
    <property type="entry name" value="P-loop containing nucleotide triphosphate hydrolases"/>
    <property type="match status" value="1"/>
</dbReference>
<reference evidence="3" key="1">
    <citation type="submission" date="2019-10" db="EMBL/GenBank/DDBJ databases">
        <authorList>
            <consortium name="DOE Joint Genome Institute"/>
            <person name="Kuo A."/>
            <person name="Miyauchi S."/>
            <person name="Kiss E."/>
            <person name="Drula E."/>
            <person name="Kohler A."/>
            <person name="Sanchez-Garcia M."/>
            <person name="Andreopoulos B."/>
            <person name="Barry K.W."/>
            <person name="Bonito G."/>
            <person name="Buee M."/>
            <person name="Carver A."/>
            <person name="Chen C."/>
            <person name="Cichocki N."/>
            <person name="Clum A."/>
            <person name="Culley D."/>
            <person name="Crous P.W."/>
            <person name="Fauchery L."/>
            <person name="Girlanda M."/>
            <person name="Hayes R."/>
            <person name="Keri Z."/>
            <person name="LaButti K."/>
            <person name="Lipzen A."/>
            <person name="Lombard V."/>
            <person name="Magnuson J."/>
            <person name="Maillard F."/>
            <person name="Morin E."/>
            <person name="Murat C."/>
            <person name="Nolan M."/>
            <person name="Ohm R."/>
            <person name="Pangilinan J."/>
            <person name="Pereira M."/>
            <person name="Perotto S."/>
            <person name="Peter M."/>
            <person name="Riley R."/>
            <person name="Sitrit Y."/>
            <person name="Stielow B."/>
            <person name="Szollosi G."/>
            <person name="Zifcakova L."/>
            <person name="Stursova M."/>
            <person name="Spatafora J.W."/>
            <person name="Tedersoo L."/>
            <person name="Vaario L.-M."/>
            <person name="Yamada A."/>
            <person name="Yan M."/>
            <person name="Wang P."/>
            <person name="Xu J."/>
            <person name="Bruns T."/>
            <person name="Baldrian P."/>
            <person name="Vilgalys R."/>
            <person name="Henrissat B."/>
            <person name="Grigoriev I.V."/>
            <person name="Hibbett D."/>
            <person name="Nagy L.G."/>
            <person name="Martin F.M."/>
        </authorList>
    </citation>
    <scope>NUCLEOTIDE SEQUENCE</scope>
    <source>
        <strain evidence="3">Prilba</strain>
    </source>
</reference>
<proteinExistence type="predicted"/>
<protein>
    <submittedName>
        <fullName evidence="3">NACHT domain-containing protein</fullName>
    </submittedName>
</protein>
<dbReference type="Pfam" id="PF17109">
    <property type="entry name" value="Goodbye"/>
    <property type="match status" value="1"/>
</dbReference>
<evidence type="ECO:0000256" key="1">
    <source>
        <dbReference type="ARBA" id="ARBA00022737"/>
    </source>
</evidence>
<dbReference type="PANTHER" id="PTHR10039:SF16">
    <property type="entry name" value="GPI INOSITOL-DEACYLASE"/>
    <property type="match status" value="1"/>
</dbReference>
<evidence type="ECO:0000313" key="4">
    <source>
        <dbReference type="Proteomes" id="UP000759537"/>
    </source>
</evidence>
<dbReference type="InterPro" id="IPR036770">
    <property type="entry name" value="Ankyrin_rpt-contain_sf"/>
</dbReference>
<evidence type="ECO:0000259" key="2">
    <source>
        <dbReference type="PROSITE" id="PS50837"/>
    </source>
</evidence>
<dbReference type="Pfam" id="PF24883">
    <property type="entry name" value="NPHP3_N"/>
    <property type="match status" value="1"/>
</dbReference>
<gene>
    <name evidence="3" type="ORF">DFH94DRAFT_101573</name>
</gene>
<organism evidence="3 4">
    <name type="scientific">Russula ochroleuca</name>
    <dbReference type="NCBI Taxonomy" id="152965"/>
    <lineage>
        <taxon>Eukaryota</taxon>
        <taxon>Fungi</taxon>
        <taxon>Dikarya</taxon>
        <taxon>Basidiomycota</taxon>
        <taxon>Agaricomycotina</taxon>
        <taxon>Agaricomycetes</taxon>
        <taxon>Russulales</taxon>
        <taxon>Russulaceae</taxon>
        <taxon>Russula</taxon>
    </lineage>
</organism>
<dbReference type="SUPFAM" id="SSF52540">
    <property type="entry name" value="P-loop containing nucleoside triphosphate hydrolases"/>
    <property type="match status" value="1"/>
</dbReference>
<reference evidence="3" key="2">
    <citation type="journal article" date="2020" name="Nat. Commun.">
        <title>Large-scale genome sequencing of mycorrhizal fungi provides insights into the early evolution of symbiotic traits.</title>
        <authorList>
            <person name="Miyauchi S."/>
            <person name="Kiss E."/>
            <person name="Kuo A."/>
            <person name="Drula E."/>
            <person name="Kohler A."/>
            <person name="Sanchez-Garcia M."/>
            <person name="Morin E."/>
            <person name="Andreopoulos B."/>
            <person name="Barry K.W."/>
            <person name="Bonito G."/>
            <person name="Buee M."/>
            <person name="Carver A."/>
            <person name="Chen C."/>
            <person name="Cichocki N."/>
            <person name="Clum A."/>
            <person name="Culley D."/>
            <person name="Crous P.W."/>
            <person name="Fauchery L."/>
            <person name="Girlanda M."/>
            <person name="Hayes R.D."/>
            <person name="Keri Z."/>
            <person name="LaButti K."/>
            <person name="Lipzen A."/>
            <person name="Lombard V."/>
            <person name="Magnuson J."/>
            <person name="Maillard F."/>
            <person name="Murat C."/>
            <person name="Nolan M."/>
            <person name="Ohm R.A."/>
            <person name="Pangilinan J."/>
            <person name="Pereira M.F."/>
            <person name="Perotto S."/>
            <person name="Peter M."/>
            <person name="Pfister S."/>
            <person name="Riley R."/>
            <person name="Sitrit Y."/>
            <person name="Stielow J.B."/>
            <person name="Szollosi G."/>
            <person name="Zifcakova L."/>
            <person name="Stursova M."/>
            <person name="Spatafora J.W."/>
            <person name="Tedersoo L."/>
            <person name="Vaario L.M."/>
            <person name="Yamada A."/>
            <person name="Yan M."/>
            <person name="Wang P."/>
            <person name="Xu J."/>
            <person name="Bruns T."/>
            <person name="Baldrian P."/>
            <person name="Vilgalys R."/>
            <person name="Dunand C."/>
            <person name="Henrissat B."/>
            <person name="Grigoriev I.V."/>
            <person name="Hibbett D."/>
            <person name="Nagy L.G."/>
            <person name="Martin F.M."/>
        </authorList>
    </citation>
    <scope>NUCLEOTIDE SEQUENCE</scope>
    <source>
        <strain evidence="3">Prilba</strain>
    </source>
</reference>
<accession>A0A9P5T5G7</accession>
<dbReference type="InterPro" id="IPR054471">
    <property type="entry name" value="GPIID_WHD"/>
</dbReference>
<dbReference type="InterPro" id="IPR031350">
    <property type="entry name" value="Goodbye_dom"/>
</dbReference>
<dbReference type="InterPro" id="IPR007111">
    <property type="entry name" value="NACHT_NTPase"/>
</dbReference>
<feature type="domain" description="NACHT" evidence="2">
    <location>
        <begin position="316"/>
        <end position="468"/>
    </location>
</feature>
<keyword evidence="4" id="KW-1185">Reference proteome</keyword>
<name>A0A9P5T5G7_9AGAM</name>
<comment type="caution">
    <text evidence="3">The sequence shown here is derived from an EMBL/GenBank/DDBJ whole genome shotgun (WGS) entry which is preliminary data.</text>
</comment>
<dbReference type="InterPro" id="IPR027417">
    <property type="entry name" value="P-loop_NTPase"/>
</dbReference>
<dbReference type="AlphaFoldDB" id="A0A9P5T5G7"/>
<dbReference type="OrthoDB" id="7464126at2759"/>
<dbReference type="PANTHER" id="PTHR10039">
    <property type="entry name" value="AMELOGENIN"/>
    <property type="match status" value="1"/>
</dbReference>